<dbReference type="EMBL" id="CP118224">
    <property type="protein sequence ID" value="WMC09506.1"/>
    <property type="molecule type" value="Genomic_DNA"/>
</dbReference>
<evidence type="ECO:0000313" key="2">
    <source>
        <dbReference type="Proteomes" id="UP001223802"/>
    </source>
</evidence>
<keyword evidence="2" id="KW-1185">Reference proteome</keyword>
<reference evidence="1 2" key="1">
    <citation type="submission" date="2023-02" db="EMBL/GenBank/DDBJ databases">
        <title>Complete genome sequence of a novel bacterium Oceanimonas sp. NTOU-MSR1 isolated from marine coast sediment.</title>
        <authorList>
            <person name="Yang H.-T."/>
            <person name="Chen Y.-L."/>
            <person name="Ho Y.-N."/>
        </authorList>
    </citation>
    <scope>NUCLEOTIDE SEQUENCE [LARGE SCALE GENOMIC DNA]</scope>
    <source>
        <strain evidence="1 2">NTOU-MSR1</strain>
    </source>
</reference>
<organism evidence="1 2">
    <name type="scientific">Oceanimonas pelagia</name>
    <dbReference type="NCBI Taxonomy" id="3028314"/>
    <lineage>
        <taxon>Bacteria</taxon>
        <taxon>Pseudomonadati</taxon>
        <taxon>Pseudomonadota</taxon>
        <taxon>Gammaproteobacteria</taxon>
        <taxon>Aeromonadales</taxon>
        <taxon>Aeromonadaceae</taxon>
        <taxon>Oceanimonas</taxon>
    </lineage>
</organism>
<dbReference type="AlphaFoldDB" id="A0AA50QAX5"/>
<evidence type="ECO:0000313" key="1">
    <source>
        <dbReference type="EMBL" id="WMC09506.1"/>
    </source>
</evidence>
<accession>A0AA50QAX5</accession>
<sequence>MAWAFDTVPSQLALIYWSYTYRDLRFRIRIRYGEQQASLTTQFEALCQTASLALGGSKTEDQEPDEDVKVPQTGAELKAMFTKMFS</sequence>
<name>A0AA50QAX5_9GAMM</name>
<proteinExistence type="predicted"/>
<gene>
    <name evidence="1" type="ORF">PU634_10300</name>
</gene>
<dbReference type="RefSeq" id="WP_306760701.1">
    <property type="nucleotide sequence ID" value="NZ_CP118224.1"/>
</dbReference>
<protein>
    <submittedName>
        <fullName evidence="1">Uncharacterized protein</fullName>
    </submittedName>
</protein>
<dbReference type="KEGG" id="ope:PU634_10300"/>
<dbReference type="Proteomes" id="UP001223802">
    <property type="component" value="Chromosome"/>
</dbReference>